<evidence type="ECO:0000256" key="1">
    <source>
        <dbReference type="SAM" id="MobiDB-lite"/>
    </source>
</evidence>
<dbReference type="Proteomes" id="UP000322634">
    <property type="component" value="Unassembled WGS sequence"/>
</dbReference>
<dbReference type="OrthoDB" id="4939521at2"/>
<gene>
    <name evidence="2" type="ORF">FXF65_38175</name>
</gene>
<accession>A0A5D0TRD0</accession>
<organism evidence="2 3">
    <name type="scientific">Actinomadura syzygii</name>
    <dbReference type="NCBI Taxonomy" id="1427538"/>
    <lineage>
        <taxon>Bacteria</taxon>
        <taxon>Bacillati</taxon>
        <taxon>Actinomycetota</taxon>
        <taxon>Actinomycetes</taxon>
        <taxon>Streptosporangiales</taxon>
        <taxon>Thermomonosporaceae</taxon>
        <taxon>Actinomadura</taxon>
    </lineage>
</organism>
<keyword evidence="3" id="KW-1185">Reference proteome</keyword>
<dbReference type="AlphaFoldDB" id="A0A5D0TRD0"/>
<evidence type="ECO:0000313" key="3">
    <source>
        <dbReference type="Proteomes" id="UP000322634"/>
    </source>
</evidence>
<comment type="caution">
    <text evidence="2">The sequence shown here is derived from an EMBL/GenBank/DDBJ whole genome shotgun (WGS) entry which is preliminary data.</text>
</comment>
<protein>
    <submittedName>
        <fullName evidence="2">Uncharacterized protein</fullName>
    </submittedName>
</protein>
<sequence>MPPVEAEAVAHRRGDPSGILLPAPATRPNRWWEGSLNIDTIHVDQPESHAWNVAEPRWGSRFRSGGPGNWPDTGQWEEGFDMTEADEVYAEVNPYADPK</sequence>
<dbReference type="EMBL" id="VSFF01000016">
    <property type="protein sequence ID" value="TYC08708.1"/>
    <property type="molecule type" value="Genomic_DNA"/>
</dbReference>
<name>A0A5D0TRD0_9ACTN</name>
<proteinExistence type="predicted"/>
<feature type="region of interest" description="Disordered" evidence="1">
    <location>
        <begin position="1"/>
        <end position="21"/>
    </location>
</feature>
<dbReference type="RefSeq" id="WP_148355110.1">
    <property type="nucleotide sequence ID" value="NZ_JBHSBF010000026.1"/>
</dbReference>
<reference evidence="2 3" key="1">
    <citation type="submission" date="2019-08" db="EMBL/GenBank/DDBJ databases">
        <title>Actinomadura sp. nov. CYP1-5 isolated from mountain soil.</title>
        <authorList>
            <person name="Songsumanus A."/>
            <person name="Kuncharoen N."/>
            <person name="Kudo T."/>
            <person name="Yuki M."/>
            <person name="Igarashi Y."/>
            <person name="Tanasupawat S."/>
        </authorList>
    </citation>
    <scope>NUCLEOTIDE SEQUENCE [LARGE SCALE GENOMIC DNA]</scope>
    <source>
        <strain evidence="2 3">GKU157</strain>
    </source>
</reference>
<evidence type="ECO:0000313" key="2">
    <source>
        <dbReference type="EMBL" id="TYC08708.1"/>
    </source>
</evidence>